<comment type="subcellular location">
    <subcellularLocation>
        <location evidence="1">Membrane</location>
        <topology evidence="1">Multi-pass membrane protein</topology>
    </subcellularLocation>
</comment>
<comment type="caution">
    <text evidence="7">The sequence shown here is derived from an EMBL/GenBank/DDBJ whole genome shotgun (WGS) entry which is preliminary data.</text>
</comment>
<keyword evidence="4 6" id="KW-1133">Transmembrane helix</keyword>
<gene>
    <name evidence="7" type="ORF">ENF72_04375</name>
</gene>
<dbReference type="GO" id="GO:0055085">
    <property type="term" value="P:transmembrane transport"/>
    <property type="evidence" value="ECO:0007669"/>
    <property type="project" value="InterPro"/>
</dbReference>
<dbReference type="InterPro" id="IPR001626">
    <property type="entry name" value="ABC_TroCD"/>
</dbReference>
<organism evidence="7">
    <name type="scientific">Thermococcus litoralis</name>
    <dbReference type="NCBI Taxonomy" id="2265"/>
    <lineage>
        <taxon>Archaea</taxon>
        <taxon>Methanobacteriati</taxon>
        <taxon>Methanobacteriota</taxon>
        <taxon>Thermococci</taxon>
        <taxon>Thermococcales</taxon>
        <taxon>Thermococcaceae</taxon>
        <taxon>Thermococcus</taxon>
    </lineage>
</organism>
<sequence>MIPEYLLRALLGGVMVSVLLGMLSPLITMKGLAFLTHATFHSLLFGAVLGMILGLIFGNLSLIMWVALIITIFVVILIALLENRGFSSDTAIGVTASFIAGSTVLAFGILYKVMANKPYFALSQSIVSYLTGELFLITLNDLMFLVLGGALIFFLMLVFYRDFLYVSFDAEGLETYSGNAKLYLTLLYVIVGATGALIVRTVGLITLQVIAVLPGTIATMLSNDLRKILGISLGLTLSVQVLSIVLAYLTDIPPSGIATIMLGVVYGLLLLRR</sequence>
<keyword evidence="5 6" id="KW-0472">Membrane</keyword>
<evidence type="ECO:0000256" key="4">
    <source>
        <dbReference type="ARBA" id="ARBA00022989"/>
    </source>
</evidence>
<dbReference type="PANTHER" id="PTHR30477">
    <property type="entry name" value="ABC-TRANSPORTER METAL-BINDING PROTEIN"/>
    <property type="match status" value="1"/>
</dbReference>
<name>A0A7C0Y1R7_THELI</name>
<dbReference type="PANTHER" id="PTHR30477:SF21">
    <property type="entry name" value="ABC-3 PROTEIN"/>
    <property type="match status" value="1"/>
</dbReference>
<dbReference type="Gene3D" id="1.10.3470.10">
    <property type="entry name" value="ABC transporter involved in vitamin B12 uptake, BtuC"/>
    <property type="match status" value="1"/>
</dbReference>
<feature type="transmembrane region" description="Helical" evidence="6">
    <location>
        <begin position="34"/>
        <end position="56"/>
    </location>
</feature>
<dbReference type="GO" id="GO:0043190">
    <property type="term" value="C:ATP-binding cassette (ABC) transporter complex"/>
    <property type="evidence" value="ECO:0007669"/>
    <property type="project" value="InterPro"/>
</dbReference>
<evidence type="ECO:0000256" key="6">
    <source>
        <dbReference type="SAM" id="Phobius"/>
    </source>
</evidence>
<keyword evidence="3 6" id="KW-0812">Transmembrane</keyword>
<feature type="transmembrane region" description="Helical" evidence="6">
    <location>
        <begin position="62"/>
        <end position="81"/>
    </location>
</feature>
<dbReference type="AlphaFoldDB" id="A0A7C0Y1R7"/>
<evidence type="ECO:0000256" key="3">
    <source>
        <dbReference type="ARBA" id="ARBA00022692"/>
    </source>
</evidence>
<dbReference type="EMBL" id="DQYG01000187">
    <property type="protein sequence ID" value="HDD31834.1"/>
    <property type="molecule type" value="Genomic_DNA"/>
</dbReference>
<dbReference type="Pfam" id="PF00950">
    <property type="entry name" value="ABC-3"/>
    <property type="match status" value="1"/>
</dbReference>
<dbReference type="Proteomes" id="UP000886210">
    <property type="component" value="Unassembled WGS sequence"/>
</dbReference>
<evidence type="ECO:0000313" key="7">
    <source>
        <dbReference type="EMBL" id="HDD31834.1"/>
    </source>
</evidence>
<feature type="transmembrane region" description="Helical" evidence="6">
    <location>
        <begin position="180"/>
        <end position="199"/>
    </location>
</feature>
<dbReference type="SUPFAM" id="SSF81345">
    <property type="entry name" value="ABC transporter involved in vitamin B12 uptake, BtuC"/>
    <property type="match status" value="1"/>
</dbReference>
<evidence type="ECO:0000256" key="5">
    <source>
        <dbReference type="ARBA" id="ARBA00023136"/>
    </source>
</evidence>
<feature type="transmembrane region" description="Helical" evidence="6">
    <location>
        <begin position="6"/>
        <end position="27"/>
    </location>
</feature>
<evidence type="ECO:0000256" key="2">
    <source>
        <dbReference type="ARBA" id="ARBA00008034"/>
    </source>
</evidence>
<feature type="transmembrane region" description="Helical" evidence="6">
    <location>
        <begin position="228"/>
        <end position="249"/>
    </location>
</feature>
<protein>
    <submittedName>
        <fullName evidence="7">Metal ABC transporter permease</fullName>
    </submittedName>
</protein>
<dbReference type="InterPro" id="IPR037294">
    <property type="entry name" value="ABC_BtuC-like"/>
</dbReference>
<proteinExistence type="inferred from homology"/>
<feature type="transmembrane region" description="Helical" evidence="6">
    <location>
        <begin position="93"/>
        <end position="114"/>
    </location>
</feature>
<reference evidence="7" key="1">
    <citation type="journal article" date="2020" name="mSystems">
        <title>Genome- and Community-Level Interaction Insights into Carbon Utilization and Element Cycling Functions of Hydrothermarchaeota in Hydrothermal Sediment.</title>
        <authorList>
            <person name="Zhou Z."/>
            <person name="Liu Y."/>
            <person name="Xu W."/>
            <person name="Pan J."/>
            <person name="Luo Z.H."/>
            <person name="Li M."/>
        </authorList>
    </citation>
    <scope>NUCLEOTIDE SEQUENCE [LARGE SCALE GENOMIC DNA]</scope>
    <source>
        <strain evidence="7">HyVt-151</strain>
    </source>
</reference>
<evidence type="ECO:0000256" key="1">
    <source>
        <dbReference type="ARBA" id="ARBA00004141"/>
    </source>
</evidence>
<accession>A0A7C0Y1R7</accession>
<feature type="transmembrane region" description="Helical" evidence="6">
    <location>
        <begin position="134"/>
        <end position="160"/>
    </location>
</feature>
<comment type="similarity">
    <text evidence="2">Belongs to the ABC-3 integral membrane protein family.</text>
</comment>
<feature type="transmembrane region" description="Helical" evidence="6">
    <location>
        <begin position="255"/>
        <end position="271"/>
    </location>
</feature>